<keyword evidence="5" id="KW-0378">Hydrolase</keyword>
<keyword evidence="3" id="KW-0645">Protease</keyword>
<dbReference type="InterPro" id="IPR001563">
    <property type="entry name" value="Peptidase_S10"/>
</dbReference>
<dbReference type="AlphaFoldDB" id="A0A443SFJ2"/>
<evidence type="ECO:0000256" key="1">
    <source>
        <dbReference type="ARBA" id="ARBA00009431"/>
    </source>
</evidence>
<comment type="caution">
    <text evidence="8">The sequence shown here is derived from an EMBL/GenBank/DDBJ whole genome shotgun (WGS) entry which is preliminary data.</text>
</comment>
<feature type="signal peptide" evidence="7">
    <location>
        <begin position="1"/>
        <end position="19"/>
    </location>
</feature>
<dbReference type="VEuPathDB" id="VectorBase:LDEU005759"/>
<gene>
    <name evidence="8" type="ORF">B4U80_10127</name>
</gene>
<protein>
    <submittedName>
        <fullName evidence="8">Venom serine carboxypeptidase-like protein</fullName>
    </submittedName>
</protein>
<dbReference type="EMBL" id="NCKV01002900">
    <property type="protein sequence ID" value="RWS26280.1"/>
    <property type="molecule type" value="Genomic_DNA"/>
</dbReference>
<feature type="non-terminal residue" evidence="8">
    <location>
        <position position="163"/>
    </location>
</feature>
<keyword evidence="6" id="KW-0325">Glycoprotein</keyword>
<evidence type="ECO:0000313" key="9">
    <source>
        <dbReference type="Proteomes" id="UP000288716"/>
    </source>
</evidence>
<dbReference type="Gene3D" id="3.40.50.1820">
    <property type="entry name" value="alpha/beta hydrolase"/>
    <property type="match status" value="1"/>
</dbReference>
<keyword evidence="9" id="KW-1185">Reference proteome</keyword>
<evidence type="ECO:0000256" key="7">
    <source>
        <dbReference type="SAM" id="SignalP"/>
    </source>
</evidence>
<keyword evidence="4 7" id="KW-0732">Signal</keyword>
<evidence type="ECO:0000256" key="2">
    <source>
        <dbReference type="ARBA" id="ARBA00022645"/>
    </source>
</evidence>
<dbReference type="Pfam" id="PF00450">
    <property type="entry name" value="Peptidase_S10"/>
    <property type="match status" value="1"/>
</dbReference>
<dbReference type="GO" id="GO:0006508">
    <property type="term" value="P:proteolysis"/>
    <property type="evidence" value="ECO:0007669"/>
    <property type="project" value="UniProtKB-KW"/>
</dbReference>
<dbReference type="InterPro" id="IPR029058">
    <property type="entry name" value="AB_hydrolase_fold"/>
</dbReference>
<evidence type="ECO:0000256" key="6">
    <source>
        <dbReference type="ARBA" id="ARBA00023180"/>
    </source>
</evidence>
<feature type="chain" id="PRO_5019206812" evidence="7">
    <location>
        <begin position="20"/>
        <end position="163"/>
    </location>
</feature>
<dbReference type="GO" id="GO:0004185">
    <property type="term" value="F:serine-type carboxypeptidase activity"/>
    <property type="evidence" value="ECO:0007669"/>
    <property type="project" value="InterPro"/>
</dbReference>
<sequence>MTRFLYACFLFAFVSVSESKVSQRDYGEPLFLTPLIESGEYTTAKQLSKVDKKQFDCGTESYAGYLTVNKSYNSNLFFWFFPSKTANAPVVLWLDGGPGTSSMYGLFLLSGPFVVEDNLKVKCRKYSWTKEFSVLYIDQPVGSGFSFTENERGFSRDISESTD</sequence>
<dbReference type="Proteomes" id="UP000288716">
    <property type="component" value="Unassembled WGS sequence"/>
</dbReference>
<organism evidence="8 9">
    <name type="scientific">Leptotrombidium deliense</name>
    <dbReference type="NCBI Taxonomy" id="299467"/>
    <lineage>
        <taxon>Eukaryota</taxon>
        <taxon>Metazoa</taxon>
        <taxon>Ecdysozoa</taxon>
        <taxon>Arthropoda</taxon>
        <taxon>Chelicerata</taxon>
        <taxon>Arachnida</taxon>
        <taxon>Acari</taxon>
        <taxon>Acariformes</taxon>
        <taxon>Trombidiformes</taxon>
        <taxon>Prostigmata</taxon>
        <taxon>Anystina</taxon>
        <taxon>Parasitengona</taxon>
        <taxon>Trombiculoidea</taxon>
        <taxon>Trombiculidae</taxon>
        <taxon>Leptotrombidium</taxon>
    </lineage>
</organism>
<evidence type="ECO:0000256" key="4">
    <source>
        <dbReference type="ARBA" id="ARBA00022729"/>
    </source>
</evidence>
<reference evidence="8 9" key="1">
    <citation type="journal article" date="2018" name="Gigascience">
        <title>Genomes of trombidid mites reveal novel predicted allergens and laterally-transferred genes associated with secondary metabolism.</title>
        <authorList>
            <person name="Dong X."/>
            <person name="Chaisiri K."/>
            <person name="Xia D."/>
            <person name="Armstrong S.D."/>
            <person name="Fang Y."/>
            <person name="Donnelly M.J."/>
            <person name="Kadowaki T."/>
            <person name="McGarry J.W."/>
            <person name="Darby A.C."/>
            <person name="Makepeace B.L."/>
        </authorList>
    </citation>
    <scope>NUCLEOTIDE SEQUENCE [LARGE SCALE GENOMIC DNA]</scope>
    <source>
        <strain evidence="8">UoL-UT</strain>
    </source>
</reference>
<evidence type="ECO:0000256" key="3">
    <source>
        <dbReference type="ARBA" id="ARBA00022670"/>
    </source>
</evidence>
<keyword evidence="2 8" id="KW-0121">Carboxypeptidase</keyword>
<dbReference type="SUPFAM" id="SSF53474">
    <property type="entry name" value="alpha/beta-Hydrolases"/>
    <property type="match status" value="1"/>
</dbReference>
<name>A0A443SFJ2_9ACAR</name>
<dbReference type="STRING" id="299467.A0A443SFJ2"/>
<proteinExistence type="inferred from homology"/>
<dbReference type="PANTHER" id="PTHR11802:SF472">
    <property type="entry name" value="SERINE CARBOXYPEPTIDASE CPVL-RELATED"/>
    <property type="match status" value="1"/>
</dbReference>
<evidence type="ECO:0000256" key="5">
    <source>
        <dbReference type="ARBA" id="ARBA00022801"/>
    </source>
</evidence>
<accession>A0A443SFJ2</accession>
<evidence type="ECO:0000313" key="8">
    <source>
        <dbReference type="EMBL" id="RWS26280.1"/>
    </source>
</evidence>
<comment type="similarity">
    <text evidence="1">Belongs to the peptidase S10 family.</text>
</comment>
<dbReference type="OrthoDB" id="6512874at2759"/>
<dbReference type="PANTHER" id="PTHR11802">
    <property type="entry name" value="SERINE PROTEASE FAMILY S10 SERINE CARBOXYPEPTIDASE"/>
    <property type="match status" value="1"/>
</dbReference>